<dbReference type="Pfam" id="PF01370">
    <property type="entry name" value="Epimerase"/>
    <property type="match status" value="1"/>
</dbReference>
<comment type="similarity">
    <text evidence="1">Belongs to the NAD(P)-dependent epimerase/dehydratase family.</text>
</comment>
<dbReference type="SUPFAM" id="SSF51735">
    <property type="entry name" value="NAD(P)-binding Rossmann-fold domains"/>
    <property type="match status" value="1"/>
</dbReference>
<feature type="domain" description="NAD-dependent epimerase/dehydratase" evidence="2">
    <location>
        <begin position="7"/>
        <end position="254"/>
    </location>
</feature>
<proteinExistence type="inferred from homology"/>
<organism evidence="3 4">
    <name type="scientific">Candidatus Daviesbacteria bacterium GW2011_GWA2_38_24</name>
    <dbReference type="NCBI Taxonomy" id="1618422"/>
    <lineage>
        <taxon>Bacteria</taxon>
        <taxon>Candidatus Daviesiibacteriota</taxon>
    </lineage>
</organism>
<dbReference type="PANTHER" id="PTHR43000">
    <property type="entry name" value="DTDP-D-GLUCOSE 4,6-DEHYDRATASE-RELATED"/>
    <property type="match status" value="1"/>
</dbReference>
<name>A0A0G0JFC2_9BACT</name>
<dbReference type="EMBL" id="LBUP01000006">
    <property type="protein sequence ID" value="KKQ66368.1"/>
    <property type="molecule type" value="Genomic_DNA"/>
</dbReference>
<dbReference type="InterPro" id="IPR036291">
    <property type="entry name" value="NAD(P)-bd_dom_sf"/>
</dbReference>
<dbReference type="InterPro" id="IPR001509">
    <property type="entry name" value="Epimerase_deHydtase"/>
</dbReference>
<dbReference type="Gene3D" id="3.40.50.720">
    <property type="entry name" value="NAD(P)-binding Rossmann-like Domain"/>
    <property type="match status" value="1"/>
</dbReference>
<dbReference type="GO" id="GO:0016853">
    <property type="term" value="F:isomerase activity"/>
    <property type="evidence" value="ECO:0007669"/>
    <property type="project" value="UniProtKB-KW"/>
</dbReference>
<dbReference type="Proteomes" id="UP000034235">
    <property type="component" value="Unassembled WGS sequence"/>
</dbReference>
<evidence type="ECO:0000256" key="1">
    <source>
        <dbReference type="ARBA" id="ARBA00007637"/>
    </source>
</evidence>
<accession>A0A0G0JFC2</accession>
<evidence type="ECO:0000313" key="4">
    <source>
        <dbReference type="Proteomes" id="UP000034235"/>
    </source>
</evidence>
<comment type="caution">
    <text evidence="3">The sequence shown here is derived from an EMBL/GenBank/DDBJ whole genome shotgun (WGS) entry which is preliminary data.</text>
</comment>
<keyword evidence="3" id="KW-0413">Isomerase</keyword>
<dbReference type="AlphaFoldDB" id="A0A0G0JFC2"/>
<evidence type="ECO:0000259" key="2">
    <source>
        <dbReference type="Pfam" id="PF01370"/>
    </source>
</evidence>
<gene>
    <name evidence="3" type="ORF">US86_C0006G0048</name>
</gene>
<reference evidence="3 4" key="1">
    <citation type="journal article" date="2015" name="Nature">
        <title>rRNA introns, odd ribosomes, and small enigmatic genomes across a large radiation of phyla.</title>
        <authorList>
            <person name="Brown C.T."/>
            <person name="Hug L.A."/>
            <person name="Thomas B.C."/>
            <person name="Sharon I."/>
            <person name="Castelle C.J."/>
            <person name="Singh A."/>
            <person name="Wilkins M.J."/>
            <person name="Williams K.H."/>
            <person name="Banfield J.F."/>
        </authorList>
    </citation>
    <scope>NUCLEOTIDE SEQUENCE [LARGE SCALE GENOMIC DNA]</scope>
</reference>
<protein>
    <submittedName>
        <fullName evidence="3">3-beta hydroxysteroid dehydrogenase/isomerase family protein</fullName>
    </submittedName>
</protein>
<evidence type="ECO:0000313" key="3">
    <source>
        <dbReference type="EMBL" id="KKQ66368.1"/>
    </source>
</evidence>
<sequence>MVNQETVFITGGAGFLGSYIASKLVAKGHRVVVYDAFIRYSNPFFDSKFSERQFQSRFQGVKDKVIFVRGDTTHKSFLQKSILEHKPSVIIHLAALPIADIGDKNPDEATSSIIDGTINILNIIKDVNFVRRFVYTSSSMVYGDFEHSPADEEHPKKPKSIYGGTKLVGEILTETYARRYGIPYTIIRPSAIYGPGDVNHRVVQIFLENAFEDRPIKLHNGGTSKLDFSFVEDVADGFILAAFHPNAKNQIFNITRGEGRQLKEVVDIIQDLIAHPLKIEITSPDFHRPERGALSIEKAKKLIGYDPKYSIEQGVEKYYQFFKQFYTDDTRK</sequence>